<evidence type="ECO:0000313" key="2">
    <source>
        <dbReference type="EMBL" id="GAA0491985.1"/>
    </source>
</evidence>
<gene>
    <name evidence="2" type="ORF">GCM10008986_17760</name>
</gene>
<evidence type="ECO:0008006" key="4">
    <source>
        <dbReference type="Google" id="ProtNLM"/>
    </source>
</evidence>
<evidence type="ECO:0000313" key="3">
    <source>
        <dbReference type="Proteomes" id="UP001500880"/>
    </source>
</evidence>
<dbReference type="RefSeq" id="WP_343839881.1">
    <property type="nucleotide sequence ID" value="NZ_BAAADO010000003.1"/>
</dbReference>
<reference evidence="2 3" key="1">
    <citation type="journal article" date="2019" name="Int. J. Syst. Evol. Microbiol.">
        <title>The Global Catalogue of Microorganisms (GCM) 10K type strain sequencing project: providing services to taxonomists for standard genome sequencing and annotation.</title>
        <authorList>
            <consortium name="The Broad Institute Genomics Platform"/>
            <consortium name="The Broad Institute Genome Sequencing Center for Infectious Disease"/>
            <person name="Wu L."/>
            <person name="Ma J."/>
        </authorList>
    </citation>
    <scope>NUCLEOTIDE SEQUENCE [LARGE SCALE GENOMIC DNA]</scope>
    <source>
        <strain evidence="2 3">JCM 12389</strain>
    </source>
</reference>
<feature type="compositionally biased region" description="Basic and acidic residues" evidence="1">
    <location>
        <begin position="40"/>
        <end position="64"/>
    </location>
</feature>
<comment type="caution">
    <text evidence="2">The sequence shown here is derived from an EMBL/GenBank/DDBJ whole genome shotgun (WGS) entry which is preliminary data.</text>
</comment>
<accession>A0ABN1B7J2</accession>
<dbReference type="Proteomes" id="UP001500880">
    <property type="component" value="Unassembled WGS sequence"/>
</dbReference>
<dbReference type="Pfam" id="PF14153">
    <property type="entry name" value="Spore_coat_CotO"/>
    <property type="match status" value="1"/>
</dbReference>
<keyword evidence="3" id="KW-1185">Reference proteome</keyword>
<dbReference type="EMBL" id="BAAADO010000003">
    <property type="protein sequence ID" value="GAA0491985.1"/>
    <property type="molecule type" value="Genomic_DNA"/>
</dbReference>
<protein>
    <recommendedName>
        <fullName evidence="4">Spore coat protein CotO</fullName>
    </recommendedName>
</protein>
<proteinExistence type="predicted"/>
<name>A0ABN1B7J2_9BACI</name>
<organism evidence="2 3">
    <name type="scientific">Salinibacillus aidingensis</name>
    <dbReference type="NCBI Taxonomy" id="237684"/>
    <lineage>
        <taxon>Bacteria</taxon>
        <taxon>Bacillati</taxon>
        <taxon>Bacillota</taxon>
        <taxon>Bacilli</taxon>
        <taxon>Bacillales</taxon>
        <taxon>Bacillaceae</taxon>
        <taxon>Salinibacillus</taxon>
    </lineage>
</organism>
<sequence>MSTNDKMAQSPLLYITQPRDVRVQASMQEYSVYKKKTQNQKKDPEQGEEKVSGEEAETKLEDKKFRDMTVEEKISYLTRLPSQMPKMKCEVLTEDQRYRGLIQDFNDDTIRMRTVQKPYRVELSLSDIEDVKLMGF</sequence>
<evidence type="ECO:0000256" key="1">
    <source>
        <dbReference type="SAM" id="MobiDB-lite"/>
    </source>
</evidence>
<dbReference type="InterPro" id="IPR025439">
    <property type="entry name" value="Spore_coat_CotO"/>
</dbReference>
<feature type="region of interest" description="Disordered" evidence="1">
    <location>
        <begin position="34"/>
        <end position="64"/>
    </location>
</feature>